<dbReference type="Pfam" id="PF15072">
    <property type="entry name" value="HROB"/>
    <property type="match status" value="1"/>
</dbReference>
<evidence type="ECO:0000313" key="3">
    <source>
        <dbReference type="EMBL" id="CAH2302684.1"/>
    </source>
</evidence>
<organism evidence="3 4">
    <name type="scientific">Pelobates cultripes</name>
    <name type="common">Western spadefoot toad</name>
    <dbReference type="NCBI Taxonomy" id="61616"/>
    <lineage>
        <taxon>Eukaryota</taxon>
        <taxon>Metazoa</taxon>
        <taxon>Chordata</taxon>
        <taxon>Craniata</taxon>
        <taxon>Vertebrata</taxon>
        <taxon>Euteleostomi</taxon>
        <taxon>Amphibia</taxon>
        <taxon>Batrachia</taxon>
        <taxon>Anura</taxon>
        <taxon>Pelobatoidea</taxon>
        <taxon>Pelobatidae</taxon>
        <taxon>Pelobates</taxon>
    </lineage>
</organism>
<feature type="domain" description="Homologous recombination OB-fold protein OB-fold" evidence="2">
    <location>
        <begin position="405"/>
        <end position="487"/>
    </location>
</feature>
<reference evidence="3" key="1">
    <citation type="submission" date="2022-03" db="EMBL/GenBank/DDBJ databases">
        <authorList>
            <person name="Alioto T."/>
            <person name="Alioto T."/>
            <person name="Gomez Garrido J."/>
        </authorList>
    </citation>
    <scope>NUCLEOTIDE SEQUENCE</scope>
</reference>
<name>A0AAD1SL92_PELCU</name>
<dbReference type="InterPro" id="IPR028045">
    <property type="entry name" value="HROB"/>
</dbReference>
<keyword evidence="4" id="KW-1185">Reference proteome</keyword>
<sequence>MAMSYQNLFSLESEEFDDEDFVSVLEDAESKTPTLVPPNIKLLRPISHNACQALENPHGRGLQPCFQPCSSTHTASPVAQDVDDEELLSMCSELEEVRAGPGQLSQSRSFTEMPVGVSKQNSFSNVSSTNQWWPNENTHFQSPRPCLRDIPGAQPGMVKSFNIHTSSPRILQEHCVGGSFGQSVNTSSVEPSAKRPCFRIIPEASAKGPAVTHSSPHLQMQLSEQHMNRKVLTGCTLLNVNDQAGQHVTPIKHLHGTPQMSKTMFSSPHVTTSNSLQTPLVTNHLVQLVTAANQTSRRLSWETASPKERKFPGPAGLLPQQASGRMLEEIMVSAPHTPNHGARSKLCSKEEVTSQQPVEEDFIKGPWATMKAELAVDENDPNCFLRTYSVIMVLRKAALKQLQKNKVPRMAVTLKSLTPANGDASAVFRDPTGDIQGTIHHMLLEERESELKIGSVLLLQQVGVFSPSHRNHYLNVTPSNIVKIYPPGQEGGCTRLTVPPASDGKIDINSNRTPSRPPPSSSTTLNEAPQISAPEDWGEDDLDALLWDMSEDPGD</sequence>
<evidence type="ECO:0000256" key="1">
    <source>
        <dbReference type="SAM" id="MobiDB-lite"/>
    </source>
</evidence>
<protein>
    <recommendedName>
        <fullName evidence="2">Homologous recombination OB-fold protein OB-fold domain-containing protein</fullName>
    </recommendedName>
</protein>
<dbReference type="EMBL" id="OW240917">
    <property type="protein sequence ID" value="CAH2302684.1"/>
    <property type="molecule type" value="Genomic_DNA"/>
</dbReference>
<gene>
    <name evidence="3" type="ORF">PECUL_23A050318</name>
</gene>
<dbReference type="PANTHER" id="PTHR14523:SF1">
    <property type="entry name" value="HOMOLOGOUS RECOMBINATION OB-FOLD PROTEIN"/>
    <property type="match status" value="1"/>
</dbReference>
<dbReference type="PANTHER" id="PTHR14523">
    <property type="entry name" value="UNCHARACTERIZED PROTEIN C17ORF53 HOMOLOG"/>
    <property type="match status" value="1"/>
</dbReference>
<dbReference type="Proteomes" id="UP001295444">
    <property type="component" value="Chromosome 06"/>
</dbReference>
<dbReference type="GO" id="GO:0000725">
    <property type="term" value="P:recombinational repair"/>
    <property type="evidence" value="ECO:0007669"/>
    <property type="project" value="InterPro"/>
</dbReference>
<evidence type="ECO:0000313" key="4">
    <source>
        <dbReference type="Proteomes" id="UP001295444"/>
    </source>
</evidence>
<proteinExistence type="predicted"/>
<feature type="region of interest" description="Disordered" evidence="1">
    <location>
        <begin position="499"/>
        <end position="541"/>
    </location>
</feature>
<dbReference type="AlphaFoldDB" id="A0AAD1SL92"/>
<accession>A0AAD1SL92</accession>
<dbReference type="InterPro" id="IPR058570">
    <property type="entry name" value="HROB_OB"/>
</dbReference>
<evidence type="ECO:0000259" key="2">
    <source>
        <dbReference type="Pfam" id="PF15072"/>
    </source>
</evidence>